<protein>
    <submittedName>
        <fullName evidence="2">Uncharacterized protein</fullName>
    </submittedName>
</protein>
<sequence>MSAPPARGTGPVPAGERVDRALPAIDGQGATGARVGEARADGEER</sequence>
<proteinExistence type="predicted"/>
<feature type="region of interest" description="Disordered" evidence="1">
    <location>
        <begin position="1"/>
        <end position="45"/>
    </location>
</feature>
<feature type="compositionally biased region" description="Basic and acidic residues" evidence="1">
    <location>
        <begin position="36"/>
        <end position="45"/>
    </location>
</feature>
<keyword evidence="3" id="KW-1185">Reference proteome</keyword>
<accession>F4CL61</accession>
<name>F4CL61_PSEUX</name>
<evidence type="ECO:0000256" key="1">
    <source>
        <dbReference type="SAM" id="MobiDB-lite"/>
    </source>
</evidence>
<evidence type="ECO:0000313" key="3">
    <source>
        <dbReference type="Proteomes" id="UP000007809"/>
    </source>
</evidence>
<evidence type="ECO:0000313" key="2">
    <source>
        <dbReference type="EMBL" id="AEA24990.1"/>
    </source>
</evidence>
<dbReference type="AlphaFoldDB" id="F4CL61"/>
<dbReference type="RefSeq" id="WP_013674914.1">
    <property type="nucleotide sequence ID" value="NC_015312.1"/>
</dbReference>
<dbReference type="EMBL" id="CP002593">
    <property type="protein sequence ID" value="AEA24990.1"/>
    <property type="molecule type" value="Genomic_DNA"/>
</dbReference>
<reference evidence="2 3" key="1">
    <citation type="journal article" date="2011" name="J. Bacteriol.">
        <title>Genome sequence of the 1,4-dioxane-degrading Pseudonocardia dioxanivorans strain CB1190.</title>
        <authorList>
            <person name="Sales C.M."/>
            <person name="Mahendra S."/>
            <person name="Grostern A."/>
            <person name="Parales R.E."/>
            <person name="Goodwin L.A."/>
            <person name="Woyke T."/>
            <person name="Nolan M."/>
            <person name="Lapidus A."/>
            <person name="Chertkov O."/>
            <person name="Ovchinnikova G."/>
            <person name="Sczyrba A."/>
            <person name="Alvarez-Cohen L."/>
        </authorList>
    </citation>
    <scope>NUCLEOTIDE SEQUENCE [LARGE SCALE GENOMIC DNA]</scope>
    <source>
        <strain evidence="3">ATCC 55486 / DSM 44775 / JCM 13855 / CB1190</strain>
    </source>
</reference>
<gene>
    <name evidence="2" type="ordered locus">Psed_2790</name>
</gene>
<dbReference type="Proteomes" id="UP000007809">
    <property type="component" value="Chromosome"/>
</dbReference>
<organism evidence="2 3">
    <name type="scientific">Pseudonocardia dioxanivorans (strain ATCC 55486 / DSM 44775 / JCM 13855 / CB1190)</name>
    <dbReference type="NCBI Taxonomy" id="675635"/>
    <lineage>
        <taxon>Bacteria</taxon>
        <taxon>Bacillati</taxon>
        <taxon>Actinomycetota</taxon>
        <taxon>Actinomycetes</taxon>
        <taxon>Pseudonocardiales</taxon>
        <taxon>Pseudonocardiaceae</taxon>
        <taxon>Pseudonocardia</taxon>
    </lineage>
</organism>
<dbReference type="HOGENOM" id="CLU_3204314_0_0_11"/>
<dbReference type="KEGG" id="pdx:Psed_2790"/>